<dbReference type="KEGG" id="hni:W911_14920"/>
<evidence type="ECO:0000313" key="5">
    <source>
        <dbReference type="EMBL" id="AHB49389.1"/>
    </source>
</evidence>
<gene>
    <name evidence="5" type="ORF">W911_14920</name>
</gene>
<dbReference type="GO" id="GO:0003677">
    <property type="term" value="F:DNA binding"/>
    <property type="evidence" value="ECO:0007669"/>
    <property type="project" value="UniProtKB-KW"/>
</dbReference>
<keyword evidence="6" id="KW-1185">Reference proteome</keyword>
<organism evidence="5 6">
    <name type="scientific">Hyphomicrobium nitrativorans NL23</name>
    <dbReference type="NCBI Taxonomy" id="1029756"/>
    <lineage>
        <taxon>Bacteria</taxon>
        <taxon>Pseudomonadati</taxon>
        <taxon>Pseudomonadota</taxon>
        <taxon>Alphaproteobacteria</taxon>
        <taxon>Hyphomicrobiales</taxon>
        <taxon>Hyphomicrobiaceae</taxon>
        <taxon>Hyphomicrobium</taxon>
    </lineage>
</organism>
<dbReference type="Pfam" id="PF12802">
    <property type="entry name" value="MarR_2"/>
    <property type="match status" value="1"/>
</dbReference>
<dbReference type="EMBL" id="CP006912">
    <property type="protein sequence ID" value="AHB49389.1"/>
    <property type="molecule type" value="Genomic_DNA"/>
</dbReference>
<dbReference type="PANTHER" id="PTHR42756:SF1">
    <property type="entry name" value="TRANSCRIPTIONAL REPRESSOR OF EMRAB OPERON"/>
    <property type="match status" value="1"/>
</dbReference>
<keyword evidence="3" id="KW-0804">Transcription</keyword>
<dbReference type="SMART" id="SM00347">
    <property type="entry name" value="HTH_MARR"/>
    <property type="match status" value="1"/>
</dbReference>
<sequence length="155" mass="17111">MKHDTSSDRISSALHLLHRAGQCADELFALRVGEAGLTPRQYAVMTAIANSEEPSQTTLVERTGIDRSTMADIVRRLTARGLVQRRRTRRDARRYAVRLTDKGEGALRQAEPAARSTDERILSALAPTQRDAFLRSLSKIVSAVEPDDTGRNGRG</sequence>
<dbReference type="AlphaFoldDB" id="V5SHH1"/>
<dbReference type="PATRIC" id="fig|1029756.8.peg.3107"/>
<proteinExistence type="predicted"/>
<evidence type="ECO:0000313" key="6">
    <source>
        <dbReference type="Proteomes" id="UP000018542"/>
    </source>
</evidence>
<evidence type="ECO:0000259" key="4">
    <source>
        <dbReference type="PROSITE" id="PS50995"/>
    </source>
</evidence>
<name>V5SHH1_9HYPH</name>
<dbReference type="STRING" id="1029756.W911_14920"/>
<dbReference type="Proteomes" id="UP000018542">
    <property type="component" value="Chromosome"/>
</dbReference>
<evidence type="ECO:0000256" key="1">
    <source>
        <dbReference type="ARBA" id="ARBA00023015"/>
    </source>
</evidence>
<dbReference type="InterPro" id="IPR000835">
    <property type="entry name" value="HTH_MarR-typ"/>
</dbReference>
<dbReference type="InterPro" id="IPR036390">
    <property type="entry name" value="WH_DNA-bd_sf"/>
</dbReference>
<dbReference type="PANTHER" id="PTHR42756">
    <property type="entry name" value="TRANSCRIPTIONAL REGULATOR, MARR"/>
    <property type="match status" value="1"/>
</dbReference>
<dbReference type="SUPFAM" id="SSF46785">
    <property type="entry name" value="Winged helix' DNA-binding domain"/>
    <property type="match status" value="1"/>
</dbReference>
<accession>V5SHH1</accession>
<keyword evidence="1" id="KW-0805">Transcription regulation</keyword>
<dbReference type="PRINTS" id="PR00598">
    <property type="entry name" value="HTHMARR"/>
</dbReference>
<feature type="domain" description="HTH marR-type" evidence="4">
    <location>
        <begin position="10"/>
        <end position="142"/>
    </location>
</feature>
<reference evidence="5 6" key="1">
    <citation type="journal article" date="2014" name="Genome Announc.">
        <title>Complete Genome Sequence of Hyphomicrobium nitrativorans Strain NL23, a Denitrifying Bacterium Isolated from Biofilm of a Methanol-Fed Denitrification System Treating Seawater at the Montreal Biodome.</title>
        <authorList>
            <person name="Martineau C."/>
            <person name="Villeneuve C."/>
            <person name="Mauffrey F."/>
            <person name="Villemur R."/>
        </authorList>
    </citation>
    <scope>NUCLEOTIDE SEQUENCE [LARGE SCALE GENOMIC DNA]</scope>
    <source>
        <strain evidence="5">NL23</strain>
    </source>
</reference>
<dbReference type="OrthoDB" id="7349109at2"/>
<dbReference type="InterPro" id="IPR036388">
    <property type="entry name" value="WH-like_DNA-bd_sf"/>
</dbReference>
<keyword evidence="2" id="KW-0238">DNA-binding</keyword>
<dbReference type="PROSITE" id="PS50995">
    <property type="entry name" value="HTH_MARR_2"/>
    <property type="match status" value="1"/>
</dbReference>
<dbReference type="Gene3D" id="1.10.10.10">
    <property type="entry name" value="Winged helix-like DNA-binding domain superfamily/Winged helix DNA-binding domain"/>
    <property type="match status" value="1"/>
</dbReference>
<protein>
    <submittedName>
        <fullName evidence="5">MarR family transcriptional regulator</fullName>
    </submittedName>
</protein>
<dbReference type="GO" id="GO:0003700">
    <property type="term" value="F:DNA-binding transcription factor activity"/>
    <property type="evidence" value="ECO:0007669"/>
    <property type="project" value="InterPro"/>
</dbReference>
<evidence type="ECO:0000256" key="3">
    <source>
        <dbReference type="ARBA" id="ARBA00023163"/>
    </source>
</evidence>
<dbReference type="HOGENOM" id="CLU_083287_4_0_5"/>
<dbReference type="RefSeq" id="WP_023788291.1">
    <property type="nucleotide sequence ID" value="NC_022997.1"/>
</dbReference>
<evidence type="ECO:0000256" key="2">
    <source>
        <dbReference type="ARBA" id="ARBA00023125"/>
    </source>
</evidence>